<reference evidence="2" key="1">
    <citation type="journal article" date="2021" name="Mol. Ecol. Resour.">
        <title>Apolygus lucorum genome provides insights into omnivorousness and mesophyll feeding.</title>
        <authorList>
            <person name="Liu Y."/>
            <person name="Liu H."/>
            <person name="Wang H."/>
            <person name="Huang T."/>
            <person name="Liu B."/>
            <person name="Yang B."/>
            <person name="Yin L."/>
            <person name="Li B."/>
            <person name="Zhang Y."/>
            <person name="Zhang S."/>
            <person name="Jiang F."/>
            <person name="Zhang X."/>
            <person name="Ren Y."/>
            <person name="Wang B."/>
            <person name="Wang S."/>
            <person name="Lu Y."/>
            <person name="Wu K."/>
            <person name="Fan W."/>
            <person name="Wang G."/>
        </authorList>
    </citation>
    <scope>NUCLEOTIDE SEQUENCE</scope>
    <source>
        <strain evidence="2">12Hb</strain>
    </source>
</reference>
<feature type="region of interest" description="Disordered" evidence="1">
    <location>
        <begin position="104"/>
        <end position="138"/>
    </location>
</feature>
<feature type="compositionally biased region" description="Polar residues" evidence="1">
    <location>
        <begin position="35"/>
        <end position="46"/>
    </location>
</feature>
<feature type="region of interest" description="Disordered" evidence="1">
    <location>
        <begin position="172"/>
        <end position="220"/>
    </location>
</feature>
<evidence type="ECO:0000256" key="1">
    <source>
        <dbReference type="SAM" id="MobiDB-lite"/>
    </source>
</evidence>
<feature type="compositionally biased region" description="Polar residues" evidence="1">
    <location>
        <begin position="105"/>
        <end position="125"/>
    </location>
</feature>
<dbReference type="EMBL" id="WIXP02000008">
    <property type="protein sequence ID" value="KAF6206025.1"/>
    <property type="molecule type" value="Genomic_DNA"/>
</dbReference>
<keyword evidence="3" id="KW-1185">Reference proteome</keyword>
<dbReference type="Proteomes" id="UP000466442">
    <property type="component" value="Unassembled WGS sequence"/>
</dbReference>
<feature type="region of interest" description="Disordered" evidence="1">
    <location>
        <begin position="413"/>
        <end position="502"/>
    </location>
</feature>
<comment type="caution">
    <text evidence="2">The sequence shown here is derived from an EMBL/GenBank/DDBJ whole genome shotgun (WGS) entry which is preliminary data.</text>
</comment>
<feature type="compositionally biased region" description="Low complexity" evidence="1">
    <location>
        <begin position="21"/>
        <end position="34"/>
    </location>
</feature>
<sequence length="502" mass="55332">MSDPSSNRYIVPQKRRTFVDSSSISSKSCRSATSGMFSRQKGSTSERVVPTDAVTTDAAIVDRPNPNDPLSPEPIALSHVASAACKCKCASDVSNDRQQDRHTLYASQNPARQGTQDRQSVTASPNPDYPGPQRSLSSVPSLIRLSYPPENSGMFFAGKHPQFGTNMSNSQAFLASQGPSGSAGSSGQPYDLDASRPANLEGNGLQAQDESCSESASDEFRGWGPPVVATPALLKRHLEEAKSPEEEVPYIHPSISDQLTTFMRSGLQLEYYKELTEKYRPRGPLGMFQPPKLDSMVKEAVPQWGIVRDDSSVRRQGIQAAALVASGAALSLLASDEVNMNDPSTREGVIDYLWHSTALQCACIFKASTERKRSLLTPFSDQFKELAMAADVGKEELFDGKAQAWVQQIQEGKRVSSQLIPKKQKLPPRKPPPAAQTNQKQASRHQDQGNFSCPAPRRNQPKEFYRGPKGSGPPSRRQDYNKPYHRRDQYSQKTAKLNRRRY</sequence>
<feature type="compositionally biased region" description="Polar residues" evidence="1">
    <location>
        <begin position="205"/>
        <end position="215"/>
    </location>
</feature>
<organism evidence="2 3">
    <name type="scientific">Apolygus lucorum</name>
    <name type="common">Small green plant bug</name>
    <name type="synonym">Lygocoris lucorum</name>
    <dbReference type="NCBI Taxonomy" id="248454"/>
    <lineage>
        <taxon>Eukaryota</taxon>
        <taxon>Metazoa</taxon>
        <taxon>Ecdysozoa</taxon>
        <taxon>Arthropoda</taxon>
        <taxon>Hexapoda</taxon>
        <taxon>Insecta</taxon>
        <taxon>Pterygota</taxon>
        <taxon>Neoptera</taxon>
        <taxon>Paraneoptera</taxon>
        <taxon>Hemiptera</taxon>
        <taxon>Heteroptera</taxon>
        <taxon>Panheteroptera</taxon>
        <taxon>Cimicomorpha</taxon>
        <taxon>Miridae</taxon>
        <taxon>Mirini</taxon>
        <taxon>Apolygus</taxon>
    </lineage>
</organism>
<protein>
    <submittedName>
        <fullName evidence="2">Uncharacterized protein</fullName>
    </submittedName>
</protein>
<name>A0A8S9XEJ5_APOLU</name>
<proteinExistence type="predicted"/>
<gene>
    <name evidence="2" type="ORF">GE061_017250</name>
</gene>
<evidence type="ECO:0000313" key="2">
    <source>
        <dbReference type="EMBL" id="KAF6206025.1"/>
    </source>
</evidence>
<feature type="region of interest" description="Disordered" evidence="1">
    <location>
        <begin position="21"/>
        <end position="74"/>
    </location>
</feature>
<feature type="compositionally biased region" description="Basic and acidic residues" evidence="1">
    <location>
        <begin position="476"/>
        <end position="490"/>
    </location>
</feature>
<accession>A0A8S9XEJ5</accession>
<feature type="compositionally biased region" description="Low complexity" evidence="1">
    <location>
        <begin position="175"/>
        <end position="189"/>
    </location>
</feature>
<evidence type="ECO:0000313" key="3">
    <source>
        <dbReference type="Proteomes" id="UP000466442"/>
    </source>
</evidence>
<dbReference type="AlphaFoldDB" id="A0A8S9XEJ5"/>